<protein>
    <submittedName>
        <fullName evidence="1">Uncharacterized protein</fullName>
    </submittedName>
</protein>
<gene>
    <name evidence="1" type="ORF">SDC9_150205</name>
</gene>
<sequence length="57" mass="6434">MYDTIYYKLYDGGGYMVESGMIMLSSVSKGDKFKDDSTVIYDIVPGETYTIKITDSK</sequence>
<dbReference type="EMBL" id="VSSQ01048940">
    <property type="protein sequence ID" value="MPN02984.1"/>
    <property type="molecule type" value="Genomic_DNA"/>
</dbReference>
<comment type="caution">
    <text evidence="1">The sequence shown here is derived from an EMBL/GenBank/DDBJ whole genome shotgun (WGS) entry which is preliminary data.</text>
</comment>
<organism evidence="1">
    <name type="scientific">bioreactor metagenome</name>
    <dbReference type="NCBI Taxonomy" id="1076179"/>
    <lineage>
        <taxon>unclassified sequences</taxon>
        <taxon>metagenomes</taxon>
        <taxon>ecological metagenomes</taxon>
    </lineage>
</organism>
<accession>A0A645EQU9</accession>
<dbReference type="AlphaFoldDB" id="A0A645EQU9"/>
<evidence type="ECO:0000313" key="1">
    <source>
        <dbReference type="EMBL" id="MPN02984.1"/>
    </source>
</evidence>
<proteinExistence type="predicted"/>
<name>A0A645EQU9_9ZZZZ</name>
<reference evidence="1" key="1">
    <citation type="submission" date="2019-08" db="EMBL/GenBank/DDBJ databases">
        <authorList>
            <person name="Kucharzyk K."/>
            <person name="Murdoch R.W."/>
            <person name="Higgins S."/>
            <person name="Loffler F."/>
        </authorList>
    </citation>
    <scope>NUCLEOTIDE SEQUENCE</scope>
</reference>